<dbReference type="RefSeq" id="WP_120570294.1">
    <property type="nucleotide sequence ID" value="NZ_CP024087.1"/>
</dbReference>
<dbReference type="KEGG" id="mtua:CSH63_11690"/>
<gene>
    <name evidence="2" type="ORF">CSH63_11690</name>
</gene>
<proteinExistence type="predicted"/>
<evidence type="ECO:0000313" key="2">
    <source>
        <dbReference type="EMBL" id="AYF28096.1"/>
    </source>
</evidence>
<feature type="region of interest" description="Disordered" evidence="1">
    <location>
        <begin position="65"/>
        <end position="87"/>
    </location>
</feature>
<name>A0A386WI43_9ACTN</name>
<accession>A0A386WI43</accession>
<sequence length="87" mass="8661">MKFVIESEADGSVGFTVVGGDGQVLATGAPCPDKGSALAVVGELMHGLGDACLEDRTEATAGPVAGTRTEIGEDDMSDIGRSGIPPV</sequence>
<protein>
    <recommendedName>
        <fullName evidence="4">DUF1508 domain-containing protein</fullName>
    </recommendedName>
</protein>
<organism evidence="2 3">
    <name type="scientific">Micromonospora tulbaghiae</name>
    <dbReference type="NCBI Taxonomy" id="479978"/>
    <lineage>
        <taxon>Bacteria</taxon>
        <taxon>Bacillati</taxon>
        <taxon>Actinomycetota</taxon>
        <taxon>Actinomycetes</taxon>
        <taxon>Micromonosporales</taxon>
        <taxon>Micromonosporaceae</taxon>
        <taxon>Micromonospora</taxon>
    </lineage>
</organism>
<dbReference type="Proteomes" id="UP000267804">
    <property type="component" value="Chromosome"/>
</dbReference>
<evidence type="ECO:0008006" key="4">
    <source>
        <dbReference type="Google" id="ProtNLM"/>
    </source>
</evidence>
<reference evidence="2 3" key="1">
    <citation type="submission" date="2017-10" db="EMBL/GenBank/DDBJ databases">
        <title>Integration of genomic and chemical information greatly accelerates assignment of the full stereostructure of myelolactone, a potent inhibitor of myeloma from a marine-derived Micromonospora.</title>
        <authorList>
            <person name="Kim M.C."/>
            <person name="Machado H."/>
            <person name="Jensen P.R."/>
            <person name="Fenical W."/>
        </authorList>
    </citation>
    <scope>NUCLEOTIDE SEQUENCE [LARGE SCALE GENOMIC DNA]</scope>
    <source>
        <strain evidence="2 3">CNY-010</strain>
    </source>
</reference>
<evidence type="ECO:0000313" key="3">
    <source>
        <dbReference type="Proteomes" id="UP000267804"/>
    </source>
</evidence>
<evidence type="ECO:0000256" key="1">
    <source>
        <dbReference type="SAM" id="MobiDB-lite"/>
    </source>
</evidence>
<dbReference type="EMBL" id="CP024087">
    <property type="protein sequence ID" value="AYF28096.1"/>
    <property type="molecule type" value="Genomic_DNA"/>
</dbReference>
<dbReference type="SUPFAM" id="SSF160113">
    <property type="entry name" value="YegP-like"/>
    <property type="match status" value="1"/>
</dbReference>
<dbReference type="InterPro" id="IPR036913">
    <property type="entry name" value="YegP-like_sf"/>
</dbReference>
<dbReference type="AlphaFoldDB" id="A0A386WI43"/>